<comment type="caution">
    <text evidence="3">The sequence shown here is derived from an EMBL/GenBank/DDBJ whole genome shotgun (WGS) entry which is preliminary data.</text>
</comment>
<dbReference type="InterPro" id="IPR043159">
    <property type="entry name" value="Lectin_gal-bd_sf"/>
</dbReference>
<dbReference type="EMBL" id="CAJNYU010000328">
    <property type="protein sequence ID" value="CAF3349832.1"/>
    <property type="molecule type" value="Genomic_DNA"/>
</dbReference>
<evidence type="ECO:0000313" key="3">
    <source>
        <dbReference type="EMBL" id="CAF3349832.1"/>
    </source>
</evidence>
<dbReference type="AlphaFoldDB" id="A0A817W5M8"/>
<evidence type="ECO:0000256" key="2">
    <source>
        <dbReference type="SAM" id="Phobius"/>
    </source>
</evidence>
<proteinExistence type="predicted"/>
<dbReference type="SUPFAM" id="SSF49854">
    <property type="entry name" value="Spermadhesin, CUB domain"/>
    <property type="match status" value="1"/>
</dbReference>
<feature type="region of interest" description="Disordered" evidence="1">
    <location>
        <begin position="542"/>
        <end position="579"/>
    </location>
</feature>
<dbReference type="OrthoDB" id="9998829at2759"/>
<evidence type="ECO:0000313" key="6">
    <source>
        <dbReference type="Proteomes" id="UP000663869"/>
    </source>
</evidence>
<evidence type="ECO:0008006" key="7">
    <source>
        <dbReference type="Google" id="ProtNLM"/>
    </source>
</evidence>
<accession>A0A817W5M8</accession>
<feature type="region of interest" description="Disordered" evidence="1">
    <location>
        <begin position="596"/>
        <end position="634"/>
    </location>
</feature>
<evidence type="ECO:0000313" key="4">
    <source>
        <dbReference type="EMBL" id="CAF3394509.1"/>
    </source>
</evidence>
<keyword evidence="2" id="KW-0472">Membrane</keyword>
<keyword evidence="2" id="KW-0812">Transmembrane</keyword>
<dbReference type="InterPro" id="IPR035914">
    <property type="entry name" value="Sperma_CUB_dom_sf"/>
</dbReference>
<gene>
    <name evidence="3" type="ORF">FME351_LOCUS4383</name>
    <name evidence="4" type="ORF">TIS948_LOCUS27149</name>
    <name evidence="5" type="ORF">TSG867_LOCUS4565</name>
</gene>
<dbReference type="Proteomes" id="UP000663825">
    <property type="component" value="Unassembled WGS sequence"/>
</dbReference>
<dbReference type="EMBL" id="CAJNXB010004824">
    <property type="protein sequence ID" value="CAF3394509.1"/>
    <property type="molecule type" value="Genomic_DNA"/>
</dbReference>
<organism evidence="3 6">
    <name type="scientific">Rotaria socialis</name>
    <dbReference type="NCBI Taxonomy" id="392032"/>
    <lineage>
        <taxon>Eukaryota</taxon>
        <taxon>Metazoa</taxon>
        <taxon>Spiralia</taxon>
        <taxon>Gnathifera</taxon>
        <taxon>Rotifera</taxon>
        <taxon>Eurotatoria</taxon>
        <taxon>Bdelloidea</taxon>
        <taxon>Philodinida</taxon>
        <taxon>Philodinidae</taxon>
        <taxon>Rotaria</taxon>
    </lineage>
</organism>
<evidence type="ECO:0000313" key="5">
    <source>
        <dbReference type="EMBL" id="CAF4274580.1"/>
    </source>
</evidence>
<protein>
    <recommendedName>
        <fullName evidence="7">SUEL-type lectin domain-containing protein</fullName>
    </recommendedName>
</protein>
<dbReference type="Gene3D" id="2.60.120.740">
    <property type="match status" value="1"/>
</dbReference>
<reference evidence="3" key="1">
    <citation type="submission" date="2021-02" db="EMBL/GenBank/DDBJ databases">
        <authorList>
            <person name="Nowell W R."/>
        </authorList>
    </citation>
    <scope>NUCLEOTIDE SEQUENCE</scope>
</reference>
<feature type="compositionally biased region" description="Polar residues" evidence="1">
    <location>
        <begin position="596"/>
        <end position="606"/>
    </location>
</feature>
<name>A0A817W5M8_9BILA</name>
<dbReference type="Proteomes" id="UP000663869">
    <property type="component" value="Unassembled WGS sequence"/>
</dbReference>
<dbReference type="EMBL" id="CAJOBQ010000149">
    <property type="protein sequence ID" value="CAF4274580.1"/>
    <property type="molecule type" value="Genomic_DNA"/>
</dbReference>
<sequence>MVRMVPHCADLYQGRMCIQIFLVLLFQVVTTFAYTTSPTPWFCTDPSALDSNIEISRKLPSCLPGYVIDIEEVVYESTSDGTCSGKSLCSYQNRNALSFACNSKQKCTVDIRHSRFHINKTCGSTVRFFTKYRCLPVIQEQKNYSCESTMRQANSGDINLFCDNNYRLYIKMALVGIIGKPHDGTKTRVKCNKNTYWLCNHYVQDAYRSVCNNQLNYGIGNQCKIRYSERPRLHGCEHGDLSNFSLVEYACIPGESINEDLPRIDICSSKQDERIPINRGLLQSPNYPQYLGQYVSCMKQLHVPRESRLRLFMLEKSIDYYQELNIRLLNNEPNTQRTLAKNELFDTNITHPLSDEIVEIELKTNHIGSGNFLLYFQVDSRISEYAASVFENGRATDDSNRREKLLVKRDWGVVIGCLIGLISVILIIGIVLLSCRILKTRRARTRKYMRKDDDHRQHLNAPATNLNDNRHPIRGIKIEHPHLLSSPPKIISSSVPVHDNGSDRETLLKHGHQINAASTNIDNFYEEIKEHQQQTNFNLGNYPELKKFENNNSSQPIRDHRETEPTVRRSAPTSTPASYQRHLGFAVSDAPMASTETLDVGSNSAKIQHMKRPAEVPPPRMDLSHPLPTAPPLHLLQTDLNENMQPQQRMHHMQNWNNKN</sequence>
<feature type="compositionally biased region" description="Basic and acidic residues" evidence="1">
    <location>
        <begin position="557"/>
        <end position="567"/>
    </location>
</feature>
<feature type="transmembrane region" description="Helical" evidence="2">
    <location>
        <begin position="411"/>
        <end position="438"/>
    </location>
</feature>
<keyword evidence="2" id="KW-1133">Transmembrane helix</keyword>
<feature type="compositionally biased region" description="Low complexity" evidence="1">
    <location>
        <begin position="624"/>
        <end position="634"/>
    </location>
</feature>
<dbReference type="Proteomes" id="UP000663862">
    <property type="component" value="Unassembled WGS sequence"/>
</dbReference>
<evidence type="ECO:0000256" key="1">
    <source>
        <dbReference type="SAM" id="MobiDB-lite"/>
    </source>
</evidence>